<dbReference type="Proteomes" id="UP001158644">
    <property type="component" value="Unassembled WGS sequence"/>
</dbReference>
<dbReference type="RefSeq" id="WP_152382645.1">
    <property type="nucleotide sequence ID" value="NZ_JAOBZK010000003.1"/>
</dbReference>
<dbReference type="SUPFAM" id="SSF51556">
    <property type="entry name" value="Metallo-dependent hydrolases"/>
    <property type="match status" value="1"/>
</dbReference>
<reference evidence="3 4" key="1">
    <citation type="submission" date="2022-09" db="EMBL/GenBank/DDBJ databases">
        <title>Intensive care unit water sources are persistently colonized with multi-drug resistant bacteria and are the site of extensive horizontal gene transfer of antibiotic resistance genes.</title>
        <authorList>
            <person name="Diorio-Toth L."/>
        </authorList>
    </citation>
    <scope>NUCLEOTIDE SEQUENCE [LARGE SCALE GENOMIC DNA]</scope>
    <source>
        <strain evidence="3 4">GD03967</strain>
    </source>
</reference>
<evidence type="ECO:0000313" key="3">
    <source>
        <dbReference type="EMBL" id="MDH1177137.1"/>
    </source>
</evidence>
<evidence type="ECO:0000256" key="1">
    <source>
        <dbReference type="SAM" id="MobiDB-lite"/>
    </source>
</evidence>
<gene>
    <name evidence="3" type="ORF">N5C72_03565</name>
</gene>
<evidence type="ECO:0000259" key="2">
    <source>
        <dbReference type="Pfam" id="PF04909"/>
    </source>
</evidence>
<comment type="caution">
    <text evidence="3">The sequence shown here is derived from an EMBL/GenBank/DDBJ whole genome shotgun (WGS) entry which is preliminary data.</text>
</comment>
<name>A0ABD4YNX3_9BURK</name>
<dbReference type="PANTHER" id="PTHR35563">
    <property type="entry name" value="BARREL METAL-DEPENDENT HYDROLASE, PUTATIVE (AFU_ORTHOLOGUE AFUA_1G16240)-RELATED"/>
    <property type="match status" value="1"/>
</dbReference>
<dbReference type="PANTHER" id="PTHR35563:SF2">
    <property type="entry name" value="BARREL METAL-DEPENDENT HYDROLASE, PUTATIVE (AFU_ORTHOLOGUE AFUA_1G16240)-RELATED"/>
    <property type="match status" value="1"/>
</dbReference>
<dbReference type="EMBL" id="JAOBZK010000003">
    <property type="protein sequence ID" value="MDH1177137.1"/>
    <property type="molecule type" value="Genomic_DNA"/>
</dbReference>
<organism evidence="3 4">
    <name type="scientific">Achromobacter mucicolens</name>
    <dbReference type="NCBI Taxonomy" id="1389922"/>
    <lineage>
        <taxon>Bacteria</taxon>
        <taxon>Pseudomonadati</taxon>
        <taxon>Pseudomonadota</taxon>
        <taxon>Betaproteobacteria</taxon>
        <taxon>Burkholderiales</taxon>
        <taxon>Alcaligenaceae</taxon>
        <taxon>Achromobacter</taxon>
    </lineage>
</organism>
<dbReference type="InterPro" id="IPR006680">
    <property type="entry name" value="Amidohydro-rel"/>
</dbReference>
<feature type="domain" description="Amidohydrolase-related" evidence="2">
    <location>
        <begin position="39"/>
        <end position="306"/>
    </location>
</feature>
<dbReference type="AlphaFoldDB" id="A0ABD4YNX3"/>
<dbReference type="Pfam" id="PF04909">
    <property type="entry name" value="Amidohydro_2"/>
    <property type="match status" value="1"/>
</dbReference>
<feature type="region of interest" description="Disordered" evidence="1">
    <location>
        <begin position="1"/>
        <end position="23"/>
    </location>
</feature>
<proteinExistence type="predicted"/>
<protein>
    <submittedName>
        <fullName evidence="3">Amidohydrolase family protein</fullName>
    </submittedName>
</protein>
<accession>A0ABD4YNX3</accession>
<dbReference type="InterPro" id="IPR032466">
    <property type="entry name" value="Metal_Hydrolase"/>
</dbReference>
<dbReference type="InterPro" id="IPR052358">
    <property type="entry name" value="Aro_Compnd_Degr_Hydrolases"/>
</dbReference>
<sequence>MSATGNPAAGGQARAYVPDSVETPRMPVTPRQALPAGACDTHCHVFGPYDRFPLQHPSSYAAPDAPASRYLRMLDTLGASRGVLVQPAPYGTNPDALLDALREGAGRLRGIAVADPSVTDAQLQALHDGGVRGLRFVEARDPAGNLFPGSVGFDQVAALAPRMKQFGLHAQLWAPCDTYLRHLPELAKLDLPLVIDHLGSLVPARGEADPVFQLLRGLLADGRIWMKLTVCRVGAAPDYENARFIHDAFTAANPDQVLWGSDWPFVRMGAAAPSADALVDLAHDWLDNEALRKRVWVVNPERLYGFA</sequence>
<evidence type="ECO:0000313" key="4">
    <source>
        <dbReference type="Proteomes" id="UP001158644"/>
    </source>
</evidence>
<dbReference type="Gene3D" id="3.20.20.140">
    <property type="entry name" value="Metal-dependent hydrolases"/>
    <property type="match status" value="1"/>
</dbReference>